<protein>
    <submittedName>
        <fullName evidence="2">Uncharacterized protein</fullName>
    </submittedName>
</protein>
<comment type="caution">
    <text evidence="2">The sequence shown here is derived from an EMBL/GenBank/DDBJ whole genome shotgun (WGS) entry which is preliminary data.</text>
</comment>
<proteinExistence type="predicted"/>
<feature type="region of interest" description="Disordered" evidence="1">
    <location>
        <begin position="188"/>
        <end position="223"/>
    </location>
</feature>
<gene>
    <name evidence="2" type="ORF">CCH79_00019209</name>
</gene>
<dbReference type="Proteomes" id="UP000250572">
    <property type="component" value="Unassembled WGS sequence"/>
</dbReference>
<dbReference type="EMBL" id="NHOQ01002915">
    <property type="protein sequence ID" value="PWA13872.1"/>
    <property type="molecule type" value="Genomic_DNA"/>
</dbReference>
<evidence type="ECO:0000256" key="1">
    <source>
        <dbReference type="SAM" id="MobiDB-lite"/>
    </source>
</evidence>
<name>A0A315UN35_GAMAF</name>
<evidence type="ECO:0000313" key="3">
    <source>
        <dbReference type="Proteomes" id="UP000250572"/>
    </source>
</evidence>
<feature type="non-terminal residue" evidence="2">
    <location>
        <position position="223"/>
    </location>
</feature>
<accession>A0A315UN35</accession>
<dbReference type="AlphaFoldDB" id="A0A315UN35"/>
<evidence type="ECO:0000313" key="2">
    <source>
        <dbReference type="EMBL" id="PWA13872.1"/>
    </source>
</evidence>
<keyword evidence="3" id="KW-1185">Reference proteome</keyword>
<reference evidence="2 3" key="1">
    <citation type="journal article" date="2018" name="G3 (Bethesda)">
        <title>A High-Quality Reference Genome for the Invasive Mosquitofish Gambusia affinis Using a Chicago Library.</title>
        <authorList>
            <person name="Hoffberg S.L."/>
            <person name="Troendle N.J."/>
            <person name="Glenn T.C."/>
            <person name="Mahmud O."/>
            <person name="Louha S."/>
            <person name="Chalopin D."/>
            <person name="Bennetzen J.L."/>
            <person name="Mauricio R."/>
        </authorList>
    </citation>
    <scope>NUCLEOTIDE SEQUENCE [LARGE SCALE GENOMIC DNA]</scope>
    <source>
        <strain evidence="2">NE01/NJP1002.9</strain>
        <tissue evidence="2">Muscle</tissue>
    </source>
</reference>
<sequence length="223" mass="25169">MTSVVVDEPGEEPAVWVALRRLDQPGQYFSFLLREMRTRCHGDPSCEFYKLSPQILRDAFGLNVPNVVLKVHEESQRLPDPPERLHSCQQQTHVCSMTTANSHRAQSDGCFCPQAPFHPKPRTIPVTVISRSMKTRLQAVDRRIQRLDELLPQIKLRRHEKLQQVGSTSRCCRCPTCSSTVLFPFPGDRMSQPEAELPSQEAAGGRIPPLERSLDQSASVVTD</sequence>
<organism evidence="2 3">
    <name type="scientific">Gambusia affinis</name>
    <name type="common">Western mosquitofish</name>
    <name type="synonym">Heterandria affinis</name>
    <dbReference type="NCBI Taxonomy" id="33528"/>
    <lineage>
        <taxon>Eukaryota</taxon>
        <taxon>Metazoa</taxon>
        <taxon>Chordata</taxon>
        <taxon>Craniata</taxon>
        <taxon>Vertebrata</taxon>
        <taxon>Euteleostomi</taxon>
        <taxon>Actinopterygii</taxon>
        <taxon>Neopterygii</taxon>
        <taxon>Teleostei</taxon>
        <taxon>Neoteleostei</taxon>
        <taxon>Acanthomorphata</taxon>
        <taxon>Ovalentaria</taxon>
        <taxon>Atherinomorphae</taxon>
        <taxon>Cyprinodontiformes</taxon>
        <taxon>Poeciliidae</taxon>
        <taxon>Poeciliinae</taxon>
        <taxon>Gambusia</taxon>
    </lineage>
</organism>